<evidence type="ECO:0000256" key="4">
    <source>
        <dbReference type="ARBA" id="ARBA00022857"/>
    </source>
</evidence>
<proteinExistence type="predicted"/>
<feature type="domain" description="FAD-binding" evidence="7">
    <location>
        <begin position="220"/>
        <end position="256"/>
    </location>
</feature>
<reference evidence="8 9" key="1">
    <citation type="journal article" date="2011" name="Genome Res.">
        <title>Phylogeny-wide analysis of social amoeba genomes highlights ancient origins for complex intercellular communication.</title>
        <authorList>
            <person name="Heidel A.J."/>
            <person name="Lawal H.M."/>
            <person name="Felder M."/>
            <person name="Schilde C."/>
            <person name="Helps N.R."/>
            <person name="Tunggal B."/>
            <person name="Rivero F."/>
            <person name="John U."/>
            <person name="Schleicher M."/>
            <person name="Eichinger L."/>
            <person name="Platzer M."/>
            <person name="Noegel A.A."/>
            <person name="Schaap P."/>
            <person name="Gloeckner G."/>
        </authorList>
    </citation>
    <scope>NUCLEOTIDE SEQUENCE [LARGE SCALE GENOMIC DNA]</scope>
    <source>
        <strain evidence="9">ATCC 26659 / Pp 5 / PN500</strain>
    </source>
</reference>
<dbReference type="GO" id="GO:0004502">
    <property type="term" value="F:kynurenine 3-monooxygenase activity"/>
    <property type="evidence" value="ECO:0007669"/>
    <property type="project" value="TreeGrafter"/>
</dbReference>
<keyword evidence="5" id="KW-0560">Oxidoreductase</keyword>
<dbReference type="OMA" id="MSYHIRK"/>
<dbReference type="InterPro" id="IPR036188">
    <property type="entry name" value="FAD/NAD-bd_sf"/>
</dbReference>
<comment type="caution">
    <text evidence="8">The sequence shown here is derived from an EMBL/GenBank/DDBJ whole genome shotgun (WGS) entry which is preliminary data.</text>
</comment>
<dbReference type="GO" id="GO:0005741">
    <property type="term" value="C:mitochondrial outer membrane"/>
    <property type="evidence" value="ECO:0007669"/>
    <property type="project" value="TreeGrafter"/>
</dbReference>
<keyword evidence="2" id="KW-0285">Flavoprotein</keyword>
<dbReference type="EMBL" id="ADBJ01000025">
    <property type="protein sequence ID" value="EFA81286.1"/>
    <property type="molecule type" value="Genomic_DNA"/>
</dbReference>
<evidence type="ECO:0000313" key="8">
    <source>
        <dbReference type="EMBL" id="EFA81286.1"/>
    </source>
</evidence>
<sequence length="399" mass="45535">MLEVEDINNETISIAGGGLAGNALAILLGKSGYSNINVYEKRPRIPVASEKVFTMALSSRGIKTLKEIGLFEEIKNISIPMRGRMVHLLNELFYSYAEKNFGEQVNFHFETRCQDFDIKEKSFTKINNKTGRSKKVVTNTIIGADGAYSSVRNQMIRLPRQEYSQSFMSHAYKEIFIPAGPNEVFPDVHPLLTNLYEDFETNPTTPLVTIKTYPWSYQSNVALIGDAAHAIVPFFGQGMNAALEDVLDLYNCLKEMNEKQQQKTNGIVYSNTFTNGITFDRNVFEKAYKQYQVNRKSSSDAIAEMVIENFVEMSDKVMDKLFQRKKKVEHLLEEKFPQRYISRYELISFSTTPYIEAQRVGEINKSILHELTKDQDTESDPSNVDLDKADELIKKLLSK</sequence>
<dbReference type="Gene3D" id="3.50.50.60">
    <property type="entry name" value="FAD/NAD(P)-binding domain"/>
    <property type="match status" value="2"/>
</dbReference>
<dbReference type="Pfam" id="PF01494">
    <property type="entry name" value="FAD_binding_3"/>
    <property type="match status" value="1"/>
</dbReference>
<dbReference type="RefSeq" id="XP_020433404.1">
    <property type="nucleotide sequence ID" value="XM_020576155.1"/>
</dbReference>
<evidence type="ECO:0000256" key="2">
    <source>
        <dbReference type="ARBA" id="ARBA00022630"/>
    </source>
</evidence>
<dbReference type="AlphaFoldDB" id="D3BB79"/>
<dbReference type="Proteomes" id="UP000001396">
    <property type="component" value="Unassembled WGS sequence"/>
</dbReference>
<keyword evidence="6" id="KW-0503">Monooxygenase</keyword>
<accession>D3BB79</accession>
<evidence type="ECO:0000256" key="1">
    <source>
        <dbReference type="ARBA" id="ARBA00001974"/>
    </source>
</evidence>
<dbReference type="GO" id="GO:0071949">
    <property type="term" value="F:FAD binding"/>
    <property type="evidence" value="ECO:0007669"/>
    <property type="project" value="InterPro"/>
</dbReference>
<dbReference type="GO" id="GO:0070189">
    <property type="term" value="P:kynurenine metabolic process"/>
    <property type="evidence" value="ECO:0007669"/>
    <property type="project" value="TreeGrafter"/>
</dbReference>
<dbReference type="SUPFAM" id="SSF51905">
    <property type="entry name" value="FAD/NAD(P)-binding domain"/>
    <property type="match status" value="1"/>
</dbReference>
<name>D3BB79_HETP5</name>
<dbReference type="GeneID" id="31360750"/>
<organism evidence="8 9">
    <name type="scientific">Heterostelium pallidum (strain ATCC 26659 / Pp 5 / PN500)</name>
    <name type="common">Cellular slime mold</name>
    <name type="synonym">Polysphondylium pallidum</name>
    <dbReference type="NCBI Taxonomy" id="670386"/>
    <lineage>
        <taxon>Eukaryota</taxon>
        <taxon>Amoebozoa</taxon>
        <taxon>Evosea</taxon>
        <taxon>Eumycetozoa</taxon>
        <taxon>Dictyostelia</taxon>
        <taxon>Acytosteliales</taxon>
        <taxon>Acytosteliaceae</taxon>
        <taxon>Heterostelium</taxon>
    </lineage>
</organism>
<gene>
    <name evidence="8" type="ORF">PPL_05265</name>
</gene>
<keyword evidence="4" id="KW-0521">NADP</keyword>
<evidence type="ECO:0000259" key="7">
    <source>
        <dbReference type="Pfam" id="PF01494"/>
    </source>
</evidence>
<dbReference type="PANTHER" id="PTHR46028:SF2">
    <property type="entry name" value="KYNURENINE 3-MONOOXYGENASE"/>
    <property type="match status" value="1"/>
</dbReference>
<evidence type="ECO:0000313" key="9">
    <source>
        <dbReference type="Proteomes" id="UP000001396"/>
    </source>
</evidence>
<evidence type="ECO:0000256" key="6">
    <source>
        <dbReference type="ARBA" id="ARBA00023033"/>
    </source>
</evidence>
<dbReference type="InterPro" id="IPR002938">
    <property type="entry name" value="FAD-bd"/>
</dbReference>
<dbReference type="PANTHER" id="PTHR46028">
    <property type="entry name" value="KYNURENINE 3-MONOOXYGENASE"/>
    <property type="match status" value="1"/>
</dbReference>
<protein>
    <recommendedName>
        <fullName evidence="7">FAD-binding domain-containing protein</fullName>
    </recommendedName>
</protein>
<dbReference type="STRING" id="670386.D3BB79"/>
<evidence type="ECO:0000256" key="3">
    <source>
        <dbReference type="ARBA" id="ARBA00022827"/>
    </source>
</evidence>
<comment type="cofactor">
    <cofactor evidence="1">
        <name>FAD</name>
        <dbReference type="ChEBI" id="CHEBI:57692"/>
    </cofactor>
</comment>
<dbReference type="PRINTS" id="PR00420">
    <property type="entry name" value="RNGMNOXGNASE"/>
</dbReference>
<dbReference type="InParanoid" id="D3BB79"/>
<keyword evidence="3" id="KW-0274">FAD</keyword>
<keyword evidence="9" id="KW-1185">Reference proteome</keyword>
<evidence type="ECO:0000256" key="5">
    <source>
        <dbReference type="ARBA" id="ARBA00023002"/>
    </source>
</evidence>